<dbReference type="OMA" id="HEWNTDE"/>
<evidence type="ECO:0000313" key="3">
    <source>
        <dbReference type="Proteomes" id="UP000017246"/>
    </source>
</evidence>
<gene>
    <name evidence="2" type="ORF">EmuJ_000339400</name>
</gene>
<dbReference type="Proteomes" id="UP000017246">
    <property type="component" value="Unassembled WGS sequence"/>
</dbReference>
<name>A0A068XZP1_ECHMU</name>
<feature type="region of interest" description="Disordered" evidence="1">
    <location>
        <begin position="966"/>
        <end position="1022"/>
    </location>
</feature>
<reference evidence="2" key="1">
    <citation type="journal article" date="2013" name="Nature">
        <title>The genomes of four tapeworm species reveal adaptations to parasitism.</title>
        <authorList>
            <person name="Tsai I.J."/>
            <person name="Zarowiecki M."/>
            <person name="Holroyd N."/>
            <person name="Garciarrubio A."/>
            <person name="Sanchez-Flores A."/>
            <person name="Brooks K.L."/>
            <person name="Tracey A."/>
            <person name="Bobes R.J."/>
            <person name="Fragoso G."/>
            <person name="Sciutto E."/>
            <person name="Aslett M."/>
            <person name="Beasley H."/>
            <person name="Bennett H.M."/>
            <person name="Cai J."/>
            <person name="Camicia F."/>
            <person name="Clark R."/>
            <person name="Cucher M."/>
            <person name="De Silva N."/>
            <person name="Day T.A."/>
            <person name="Deplazes P."/>
            <person name="Estrada K."/>
            <person name="Fernandez C."/>
            <person name="Holland P.W."/>
            <person name="Hou J."/>
            <person name="Hu S."/>
            <person name="Huckvale T."/>
            <person name="Hung S.S."/>
            <person name="Kamenetzky L."/>
            <person name="Keane J.A."/>
            <person name="Kiss F."/>
            <person name="Koziol U."/>
            <person name="Lambert O."/>
            <person name="Liu K."/>
            <person name="Luo X."/>
            <person name="Luo Y."/>
            <person name="Macchiaroli N."/>
            <person name="Nichol S."/>
            <person name="Paps J."/>
            <person name="Parkinson J."/>
            <person name="Pouchkina-Stantcheva N."/>
            <person name="Riddiford N."/>
            <person name="Rosenzvit M."/>
            <person name="Salinas G."/>
            <person name="Wasmuth J.D."/>
            <person name="Zamanian M."/>
            <person name="Zheng Y."/>
            <person name="Cai X."/>
            <person name="Soberon X."/>
            <person name="Olson P.D."/>
            <person name="Laclette J.P."/>
            <person name="Brehm K."/>
            <person name="Berriman M."/>
            <person name="Garciarrubio A."/>
            <person name="Bobes R.J."/>
            <person name="Fragoso G."/>
            <person name="Sanchez-Flores A."/>
            <person name="Estrada K."/>
            <person name="Cevallos M.A."/>
            <person name="Morett E."/>
            <person name="Gonzalez V."/>
            <person name="Portillo T."/>
            <person name="Ochoa-Leyva A."/>
            <person name="Jose M.V."/>
            <person name="Sciutto E."/>
            <person name="Landa A."/>
            <person name="Jimenez L."/>
            <person name="Valdes V."/>
            <person name="Carrero J.C."/>
            <person name="Larralde C."/>
            <person name="Morales-Montor J."/>
            <person name="Limon-Lason J."/>
            <person name="Soberon X."/>
            <person name="Laclette J.P."/>
        </authorList>
    </citation>
    <scope>NUCLEOTIDE SEQUENCE [LARGE SCALE GENOMIC DNA]</scope>
</reference>
<dbReference type="AlphaFoldDB" id="A0A068XZP1"/>
<reference evidence="2" key="2">
    <citation type="submission" date="2015-11" db="EMBL/GenBank/DDBJ databases">
        <authorList>
            <person name="Zhang Y."/>
            <person name="Guo Z."/>
        </authorList>
    </citation>
    <scope>NUCLEOTIDE SEQUENCE</scope>
</reference>
<dbReference type="EMBL" id="LN902849">
    <property type="protein sequence ID" value="CDS36310.1"/>
    <property type="molecule type" value="Genomic_DNA"/>
</dbReference>
<proteinExistence type="predicted"/>
<evidence type="ECO:0000256" key="1">
    <source>
        <dbReference type="SAM" id="MobiDB-lite"/>
    </source>
</evidence>
<feature type="region of interest" description="Disordered" evidence="1">
    <location>
        <begin position="913"/>
        <end position="943"/>
    </location>
</feature>
<feature type="region of interest" description="Disordered" evidence="1">
    <location>
        <begin position="268"/>
        <end position="294"/>
    </location>
</feature>
<evidence type="ECO:0000313" key="2">
    <source>
        <dbReference type="EMBL" id="CDS36310.1"/>
    </source>
</evidence>
<protein>
    <submittedName>
        <fullName evidence="2">Uncharacterized protein</fullName>
    </submittedName>
</protein>
<keyword evidence="3" id="KW-1185">Reference proteome</keyword>
<organism evidence="2 3">
    <name type="scientific">Echinococcus multilocularis</name>
    <name type="common">Fox tapeworm</name>
    <dbReference type="NCBI Taxonomy" id="6211"/>
    <lineage>
        <taxon>Eukaryota</taxon>
        <taxon>Metazoa</taxon>
        <taxon>Spiralia</taxon>
        <taxon>Lophotrochozoa</taxon>
        <taxon>Platyhelminthes</taxon>
        <taxon>Cestoda</taxon>
        <taxon>Eucestoda</taxon>
        <taxon>Cyclophyllidea</taxon>
        <taxon>Taeniidae</taxon>
        <taxon>Echinococcus</taxon>
    </lineage>
</organism>
<feature type="compositionally biased region" description="Polar residues" evidence="1">
    <location>
        <begin position="1011"/>
        <end position="1022"/>
    </location>
</feature>
<feature type="compositionally biased region" description="Basic and acidic residues" evidence="1">
    <location>
        <begin position="278"/>
        <end position="287"/>
    </location>
</feature>
<feature type="compositionally biased region" description="Low complexity" evidence="1">
    <location>
        <begin position="981"/>
        <end position="993"/>
    </location>
</feature>
<dbReference type="OrthoDB" id="6238595at2759"/>
<feature type="compositionally biased region" description="Basic and acidic residues" evidence="1">
    <location>
        <begin position="995"/>
        <end position="1010"/>
    </location>
</feature>
<accession>A0A068XZP1</accession>
<sequence length="1022" mass="112830">MQNGSDPREGSLSGKLHDCGSEQSAIAINGNGNSFDESRSVKCEAKGCEGHRLLRLQTLNFANSNDFVGADCETAFATKDNTLDCPPNENSQLGSSGESIRRIIMRLKQSATEIIKAMHSPEEALNNEVSLKALACIPSPLSNASKDSKHQWCDQSKSNAPQRRVQCPFNMEARTIVYNPSTESNRRYGQFGPYSTCDQLITPASSMSRENTSVKAALPACKRNCLSSADETMQSLRTAACEIEKVMKSIGASTVNCPTRAGSALPECGTTTRSASRHAVDNADSKAESSPYSPTFLDSPQLRDWIELLQNLARCMQPNAQFPNSDLKCMIMCTVNILQDIQKSMDNLDSEACTVHELQQRTNGQCNEFVDKPTVIRLNEKELTESPLLCRLMEIFEKLILSMRPNAAPLRHDLGSSLSCSLSIIRDIIQTECLESRKLQTIGKILKCLQNEICRQVGENSDILPKIREIQEILQILDSEAAIDRQCVPTQHDMTLQKTTQLSNIIMEIQKLLLCSRPDVVFPDCDVQSTIICIMLFLKDIIQSGILNVSTSEKVAQQLKSLEGEILKQGLHNSRLIDSICEVQQYIRKINSSRAIKHLDPCRSQLRETPILSKIVVILQRAIQHIKDDANFSTCDLELRILGLLKMLKGALQLVRPDDKVLKKLEKIMRCLECEVSKQDLQQSDIGAAVLEVQQILLKLQDVCDQGLGAIKETPQLNEVIAKLSEFIQCMTPNVCFPENDTETTIIALLNVLKKVITPTSTMPDTVERVLELLKVLECEVRNQGVGESKVSACIHEIQCSLAQITTSNAPQIPSNESIKRALNALVTANTCIKNLEHMLCQYVEKPPQSKNVPVGGVVEYSGTYPCNQEEISPPSAEAPLPVEYTGTAQNDHPFEHDEAPAAADGLIVEQALNAGPPNSDKPSPSSADYPDGQPVEYSGTSLKPYPFTHDEWQIAEANGTIFSGARSNNLSDRFAEPGVSGNSQNSDNSKNKNNSHEWNTDECLKEPHSEWQSPNHSLQSD</sequence>
<feature type="region of interest" description="Disordered" evidence="1">
    <location>
        <begin position="866"/>
        <end position="898"/>
    </location>
</feature>